<sequence>MALTQATFDKAFKDVAKKMEKNFANMQQNFQKEMSVLKDIITEKDSMISKLEETLEAQRTTLEKANERLLQLEVRDRRHNLILHGLPKENRGDFLEVKVRSVLKDKVDLKEEIKISMLFRLKEKSVSDRSNRTSAPPVLFTCSSDHDVLSIMKLVKNLKVGKKTVKGLGGRTISLTQDQHLKFMEPPCLKSIVIELVLESEVARHIQGLKGASSSGPDYISTKAEYSLEVNGKVISDLDEVSGNFANHFAAVGERIHAEISSDTSVPTQTFVEDRGDGREMILEPR</sequence>
<keyword evidence="1" id="KW-0175">Coiled coil</keyword>
<feature type="coiled-coil region" evidence="1">
    <location>
        <begin position="48"/>
        <end position="75"/>
    </location>
</feature>
<dbReference type="AlphaFoldDB" id="A0AA88KSV0"/>
<comment type="caution">
    <text evidence="2">The sequence shown here is derived from an EMBL/GenBank/DDBJ whole genome shotgun (WGS) entry which is preliminary data.</text>
</comment>
<reference evidence="2" key="1">
    <citation type="submission" date="2023-07" db="EMBL/GenBank/DDBJ databases">
        <title>Chromosome-level genome assembly of Artemia franciscana.</title>
        <authorList>
            <person name="Jo E."/>
        </authorList>
    </citation>
    <scope>NUCLEOTIDE SEQUENCE</scope>
    <source>
        <tissue evidence="2">Whole body</tissue>
    </source>
</reference>
<evidence type="ECO:0000313" key="3">
    <source>
        <dbReference type="Proteomes" id="UP001187531"/>
    </source>
</evidence>
<keyword evidence="3" id="KW-1185">Reference proteome</keyword>
<evidence type="ECO:0000256" key="1">
    <source>
        <dbReference type="SAM" id="Coils"/>
    </source>
</evidence>
<dbReference type="EMBL" id="JAVRJZ010005869">
    <property type="protein sequence ID" value="KAK2701321.1"/>
    <property type="molecule type" value="Genomic_DNA"/>
</dbReference>
<gene>
    <name evidence="2" type="ORF">QYM36_020018</name>
</gene>
<feature type="non-terminal residue" evidence="2">
    <location>
        <position position="286"/>
    </location>
</feature>
<evidence type="ECO:0000313" key="2">
    <source>
        <dbReference type="EMBL" id="KAK2701321.1"/>
    </source>
</evidence>
<name>A0AA88KSV0_ARTSF</name>
<organism evidence="2 3">
    <name type="scientific">Artemia franciscana</name>
    <name type="common">Brine shrimp</name>
    <name type="synonym">Artemia sanfranciscana</name>
    <dbReference type="NCBI Taxonomy" id="6661"/>
    <lineage>
        <taxon>Eukaryota</taxon>
        <taxon>Metazoa</taxon>
        <taxon>Ecdysozoa</taxon>
        <taxon>Arthropoda</taxon>
        <taxon>Crustacea</taxon>
        <taxon>Branchiopoda</taxon>
        <taxon>Anostraca</taxon>
        <taxon>Artemiidae</taxon>
        <taxon>Artemia</taxon>
    </lineage>
</organism>
<accession>A0AA88KSV0</accession>
<protein>
    <submittedName>
        <fullName evidence="2">Uncharacterized protein</fullName>
    </submittedName>
</protein>
<proteinExistence type="predicted"/>
<dbReference type="Proteomes" id="UP001187531">
    <property type="component" value="Unassembled WGS sequence"/>
</dbReference>